<proteinExistence type="predicted"/>
<evidence type="ECO:0000313" key="2">
    <source>
        <dbReference type="Proteomes" id="UP000008514"/>
    </source>
</evidence>
<dbReference type="eggNOG" id="ENOG502ZFRC">
    <property type="taxonomic scope" value="Bacteria"/>
</dbReference>
<dbReference type="RefSeq" id="WP_015026118.1">
    <property type="nucleotide sequence ID" value="NC_018721.1"/>
</dbReference>
<sequence>MMNRALYFLLILMFFASCGDRDLGDGYFHLPKYEAIDVGYPENESILYRSSEEYLFSDIIIKGDVIEVQSDSRHIIAKRDPLIKRDNNTGTIEYFIIQKVNDSLIGPLTKKVFKESTNDLNVNLEFK</sequence>
<reference evidence="1" key="1">
    <citation type="submission" date="2006-03" db="EMBL/GenBank/DDBJ databases">
        <authorList>
            <person name="Bowman J."/>
            <person name="Ferriera S."/>
            <person name="Johnson J."/>
            <person name="Kravitz S."/>
            <person name="Halpern A."/>
            <person name="Remington K."/>
            <person name="Beeson K."/>
            <person name="Tran B."/>
            <person name="Rogers Y.-H."/>
            <person name="Friedman R."/>
            <person name="Venter J.C."/>
        </authorList>
    </citation>
    <scope>NUCLEOTIDE SEQUENCE [LARGE SCALE GENOMIC DNA]</scope>
    <source>
        <strain evidence="1">ATCC 700755</strain>
    </source>
</reference>
<dbReference type="HOGENOM" id="CLU_1968739_0_0_10"/>
<accession>K4IJS5</accession>
<dbReference type="PROSITE" id="PS51257">
    <property type="entry name" value="PROKAR_LIPOPROTEIN"/>
    <property type="match status" value="1"/>
</dbReference>
<dbReference type="OrthoDB" id="1448537at2"/>
<name>K4IJS5_PSYTT</name>
<keyword evidence="2" id="KW-1185">Reference proteome</keyword>
<dbReference type="Proteomes" id="UP000008514">
    <property type="component" value="Chromosome"/>
</dbReference>
<dbReference type="AlphaFoldDB" id="K4IJS5"/>
<evidence type="ECO:0000313" key="1">
    <source>
        <dbReference type="EMBL" id="AFU70589.1"/>
    </source>
</evidence>
<protein>
    <submittedName>
        <fullName evidence="1">Uncharacterized protein</fullName>
    </submittedName>
</protein>
<reference evidence="1" key="2">
    <citation type="submission" date="2012-09" db="EMBL/GenBank/DDBJ databases">
        <title>The complete sequence of Psychroflexus torquis an extreme psychrophile from sea-ice that is stimulated by light.</title>
        <authorList>
            <person name="Feng S."/>
            <person name="Powell S.M."/>
            <person name="Bowman J.P."/>
        </authorList>
    </citation>
    <scope>NUCLEOTIDE SEQUENCE [LARGE SCALE GENOMIC DNA]</scope>
    <source>
        <strain evidence="1">ATCC 700755</strain>
    </source>
</reference>
<dbReference type="Pfam" id="PF13162">
    <property type="entry name" value="DUF3997"/>
    <property type="match status" value="1"/>
</dbReference>
<gene>
    <name evidence="1" type="ordered locus">P700755_004034</name>
</gene>
<dbReference type="EMBL" id="CP003879">
    <property type="protein sequence ID" value="AFU70589.1"/>
    <property type="molecule type" value="Genomic_DNA"/>
</dbReference>
<organism evidence="1 2">
    <name type="scientific">Psychroflexus torquis (strain ATCC 700755 / CIP 106069 / ACAM 623)</name>
    <dbReference type="NCBI Taxonomy" id="313595"/>
    <lineage>
        <taxon>Bacteria</taxon>
        <taxon>Pseudomonadati</taxon>
        <taxon>Bacteroidota</taxon>
        <taxon>Flavobacteriia</taxon>
        <taxon>Flavobacteriales</taxon>
        <taxon>Flavobacteriaceae</taxon>
        <taxon>Psychroflexus</taxon>
    </lineage>
</organism>
<dbReference type="InterPro" id="IPR025059">
    <property type="entry name" value="DUF3997"/>
</dbReference>
<dbReference type="KEGG" id="ptq:P700755_004034"/>